<proteinExistence type="predicted"/>
<feature type="compositionally biased region" description="Polar residues" evidence="3">
    <location>
        <begin position="141"/>
        <end position="156"/>
    </location>
</feature>
<comment type="subcellular location">
    <subcellularLocation>
        <location evidence="1">Nucleus</location>
    </subcellularLocation>
</comment>
<protein>
    <submittedName>
        <fullName evidence="6">Broad-complex core protein isoforms 1/2/3/4/5</fullName>
    </submittedName>
</protein>
<dbReference type="InterPro" id="IPR011333">
    <property type="entry name" value="SKP1/BTB/POZ_sf"/>
</dbReference>
<dbReference type="GO" id="GO:0006357">
    <property type="term" value="P:regulation of transcription by RNA polymerase II"/>
    <property type="evidence" value="ECO:0007669"/>
    <property type="project" value="TreeGrafter"/>
</dbReference>
<dbReference type="InterPro" id="IPR051095">
    <property type="entry name" value="Dros_DevTransReg"/>
</dbReference>
<dbReference type="InterPro" id="IPR000210">
    <property type="entry name" value="BTB/POZ_dom"/>
</dbReference>
<evidence type="ECO:0000313" key="6">
    <source>
        <dbReference type="RefSeq" id="XP_015510787.1"/>
    </source>
</evidence>
<evidence type="ECO:0000259" key="4">
    <source>
        <dbReference type="PROSITE" id="PS50097"/>
    </source>
</evidence>
<dbReference type="PANTHER" id="PTHR23110">
    <property type="entry name" value="BTB DOMAIN TRANSCRIPTION FACTOR"/>
    <property type="match status" value="1"/>
</dbReference>
<dbReference type="SUPFAM" id="SSF54695">
    <property type="entry name" value="POZ domain"/>
    <property type="match status" value="1"/>
</dbReference>
<dbReference type="InterPro" id="IPR007889">
    <property type="entry name" value="HTH_Psq"/>
</dbReference>
<evidence type="ECO:0000256" key="3">
    <source>
        <dbReference type="SAM" id="MobiDB-lite"/>
    </source>
</evidence>
<feature type="region of interest" description="Disordered" evidence="3">
    <location>
        <begin position="327"/>
        <end position="365"/>
    </location>
</feature>
<dbReference type="Pfam" id="PF00651">
    <property type="entry name" value="BTB"/>
    <property type="match status" value="1"/>
</dbReference>
<dbReference type="RefSeq" id="XP_015510787.1">
    <property type="nucleotide sequence ID" value="XM_015655301.2"/>
</dbReference>
<dbReference type="Pfam" id="PF05225">
    <property type="entry name" value="HTH_psq"/>
    <property type="match status" value="1"/>
</dbReference>
<dbReference type="InParanoid" id="A0A6J0B9D9"/>
<feature type="region of interest" description="Disordered" evidence="3">
    <location>
        <begin position="130"/>
        <end position="156"/>
    </location>
</feature>
<evidence type="ECO:0000256" key="1">
    <source>
        <dbReference type="ARBA" id="ARBA00004123"/>
    </source>
</evidence>
<reference evidence="6" key="1">
    <citation type="submission" date="2025-08" db="UniProtKB">
        <authorList>
            <consortium name="RefSeq"/>
        </authorList>
    </citation>
    <scope>IDENTIFICATION</scope>
    <source>
        <tissue evidence="6">Thorax and Abdomen</tissue>
    </source>
</reference>
<dbReference type="PANTHER" id="PTHR23110:SF108">
    <property type="entry name" value="LD19131P"/>
    <property type="match status" value="1"/>
</dbReference>
<sequence length="365" mass="40740">MESGNNLPDVDNYLCGDHQQFCVSWTSHQSNMHNAFPKLLSSEQFVDVTLACDGGSIKCHKVVLSACSDYLERLLLDIPCTHPIIFLRDMRMWELQALVEFMYRGEVYVAQQQLTKLMQAAEALQVRGLSNQGKDNPDLNAESSSQQSNNLETPTIPTKQITIDNIKIEDTPMMAANNANLLECTPTIGSLQVTPSAAPSATQNSQNSVNMEHTEALHHLEKALSACEATLTETPGLVKMEPDEQFNHDQKPYTISMVRATNCTPGSPFPAIEGYQRRQRRSEEELKQASDMVARGMTFQVASEKYNIPISTIRFYMVRKGILQRRKRGRGSNSLGMNSQPGSPASPPFHMMNYRLPESLNTSLP</sequence>
<dbReference type="GO" id="GO:0005634">
    <property type="term" value="C:nucleus"/>
    <property type="evidence" value="ECO:0007669"/>
    <property type="project" value="UniProtKB-SubCell"/>
</dbReference>
<dbReference type="KEGG" id="nlo:107217678"/>
<dbReference type="CDD" id="cd18315">
    <property type="entry name" value="BTB_POZ_BAB-like"/>
    <property type="match status" value="1"/>
</dbReference>
<gene>
    <name evidence="6" type="primary">LOC107217678</name>
</gene>
<dbReference type="FunCoup" id="A0A6J0B9D9">
    <property type="interactions" value="249"/>
</dbReference>
<dbReference type="Gene3D" id="3.30.710.10">
    <property type="entry name" value="Potassium Channel Kv1.1, Chain A"/>
    <property type="match status" value="1"/>
</dbReference>
<evidence type="ECO:0000313" key="5">
    <source>
        <dbReference type="Proteomes" id="UP000829291"/>
    </source>
</evidence>
<feature type="domain" description="BTB" evidence="4">
    <location>
        <begin position="46"/>
        <end position="111"/>
    </location>
</feature>
<dbReference type="PROSITE" id="PS50097">
    <property type="entry name" value="BTB"/>
    <property type="match status" value="1"/>
</dbReference>
<dbReference type="GeneID" id="107217678"/>
<accession>A0A6J0B9D9</accession>
<evidence type="ECO:0000256" key="2">
    <source>
        <dbReference type="ARBA" id="ARBA00023242"/>
    </source>
</evidence>
<dbReference type="SMART" id="SM00225">
    <property type="entry name" value="BTB"/>
    <property type="match status" value="1"/>
</dbReference>
<dbReference type="OrthoDB" id="7956040at2759"/>
<dbReference type="GO" id="GO:0003677">
    <property type="term" value="F:DNA binding"/>
    <property type="evidence" value="ECO:0007669"/>
    <property type="project" value="InterPro"/>
</dbReference>
<dbReference type="AlphaFoldDB" id="A0A6J0B9D9"/>
<organism evidence="6">
    <name type="scientific">Neodiprion lecontei</name>
    <name type="common">Redheaded pine sawfly</name>
    <dbReference type="NCBI Taxonomy" id="441921"/>
    <lineage>
        <taxon>Eukaryota</taxon>
        <taxon>Metazoa</taxon>
        <taxon>Ecdysozoa</taxon>
        <taxon>Arthropoda</taxon>
        <taxon>Hexapoda</taxon>
        <taxon>Insecta</taxon>
        <taxon>Pterygota</taxon>
        <taxon>Neoptera</taxon>
        <taxon>Endopterygota</taxon>
        <taxon>Hymenoptera</taxon>
        <taxon>Tenthredinoidea</taxon>
        <taxon>Diprionidae</taxon>
        <taxon>Diprioninae</taxon>
        <taxon>Neodiprion</taxon>
    </lineage>
</organism>
<dbReference type="Proteomes" id="UP000829291">
    <property type="component" value="Chromosome 4"/>
</dbReference>
<keyword evidence="5" id="KW-1185">Reference proteome</keyword>
<keyword evidence="2" id="KW-0539">Nucleus</keyword>
<feature type="compositionally biased region" description="Polar residues" evidence="3">
    <location>
        <begin position="331"/>
        <end position="343"/>
    </location>
</feature>
<name>A0A6J0B9D9_NEOLC</name>